<dbReference type="GO" id="GO:0006281">
    <property type="term" value="P:DNA repair"/>
    <property type="evidence" value="ECO:0007669"/>
    <property type="project" value="UniProtKB-KW"/>
</dbReference>
<evidence type="ECO:0000256" key="1">
    <source>
        <dbReference type="ARBA" id="ARBA00004123"/>
    </source>
</evidence>
<evidence type="ECO:0000256" key="11">
    <source>
        <dbReference type="ARBA" id="ARBA00023204"/>
    </source>
</evidence>
<dbReference type="GO" id="GO:0005694">
    <property type="term" value="C:chromosome"/>
    <property type="evidence" value="ECO:0007669"/>
    <property type="project" value="UniProtKB-SubCell"/>
</dbReference>
<dbReference type="InterPro" id="IPR036420">
    <property type="entry name" value="BRCT_dom_sf"/>
</dbReference>
<dbReference type="FunCoup" id="B4L4G2">
    <property type="interactions" value="1890"/>
</dbReference>
<dbReference type="GO" id="GO:0033314">
    <property type="term" value="P:mitotic DNA replication checkpoint signaling"/>
    <property type="evidence" value="ECO:0007669"/>
    <property type="project" value="TreeGrafter"/>
</dbReference>
<evidence type="ECO:0000256" key="9">
    <source>
        <dbReference type="ARBA" id="ARBA00022763"/>
    </source>
</evidence>
<evidence type="ECO:0000313" key="18">
    <source>
        <dbReference type="Proteomes" id="UP000009192"/>
    </source>
</evidence>
<keyword evidence="18" id="KW-1185">Reference proteome</keyword>
<keyword evidence="8" id="KW-0677">Repeat</keyword>
<dbReference type="CDD" id="cd17718">
    <property type="entry name" value="BRCT_TopBP1_rpt3"/>
    <property type="match status" value="1"/>
</dbReference>
<dbReference type="GO" id="GO:0005634">
    <property type="term" value="C:nucleus"/>
    <property type="evidence" value="ECO:0007669"/>
    <property type="project" value="UniProtKB-SubCell"/>
</dbReference>
<evidence type="ECO:0000313" key="17">
    <source>
        <dbReference type="EMBL" id="EDW07440.1"/>
    </source>
</evidence>
<keyword evidence="12" id="KW-0206">Cytoskeleton</keyword>
<sequence>MSTSLDESICAYFVNNTKSDTEADLAIAGLYASALQLMREQLEDTQIREIRPSEGFPLIAGGGLTKKDVFVLAQFEGELFEQLQLTKALVLGPPCIVACLQENAPVPLGSSPIYATAMRDLQISASGISSKEKEDIKKLIHWMGGHYFQNFGRNITHLISNTIKSNKYEHATLNDVPVMHTDWVQGVWACCRSGANGTSISATDPQFDKYRLPTFFGANITCSGLDTARKEAVMRLVNENGGIYHRAFRSQQVDIVITEQSKTDTEKYKAALRFKKDILLPEWIFDSHERGYALPTKQYEVRAGKQVSTPTKRHHGNHGSHGSHANQTAADNTQLSDLSRISFVSAPGRRMCSDNTTLNETVSSNCSIGTRSGGAGGAGGGASGSGLLKQATSNHKQQLYQETLAEISPRKAKKAGGFLDGCCVYLSGFRSVEREKLNRVLNTGGATRYDELHEGLTHIIVGQLEDAAYRQWQTEGLLATVQVVRLEWLLESIRAGRIVSELPYRVSVPHLASEATDAPSPASKRTLRSMNHSFKQPSLPIKKKLFDGPTDVGSAPPEPEPELEPDLLTHYSQEQEPAMPLPAASSTQLSLSGLTAAAPASAGVPLAVALPDLSASTLSIDFDKLDYFRGASVYVHEPCFSSELYDQMLSECKAAQGCLVPASYTDPVDYAIVSFEQALDESTLPVQARHVVTELYLESCMKQNALLPLEYYHRPVPHTARLEPLRGMTIVVSIYAGLERDFINALAERLGAVLNKAFVKKERPLLICSSAEGSKYEGALKWGYPVVRADWLVQCAERGEKLPYARFLVGKSVSDFPVSPGLKESNSKSNKSNNKTLTPKNQGKTPATPQEKAAGVEQQSTLVEEEDKEQQPLQPELTPLRNPRISELVTGVASTRRRSSSGTTTPESPHTPLNQKTSAGACNFDFLEQVVQRLDTSQARDCVRQIIREMRENQTPELERIRRQACTPVNRRQASKPAPGIPNFCLTPEFQQRMADDFERRWRLPKHQIKPDTPITVIRQRVMRITCETLGIDYSDSENEGVPVADHQPKSMVEQPVGRLLFQAGATAAAAAATATAPGSPFVPSTQSPRGAGAADELPGASTINFDKISFEETAAENSLELKQLTDYLKSRESRRSSLKRDHEGHARSEVQYVQPFESEGFAMTAGEDIVGWRDPAEFNLGKRSSDGESSRMIYQGTPCFSISCGDDEEKRMLLMERIRLLGGQICQNLSNYDPACTHLLCERPNRGEKLLGCMAAGKWVLNISYIEECHARGVFLDESLYEWGNPKALNLPTLAPEEQQIAAAAHRWRLELTPDSGAFSDYRVILSLQERNLAAIKNVLRAGGATILEPSSPFSADATSATATHCFVDAKKAPLAAKDFAYLQQHGVCIMSQMCINSYLMGGRDANLEKYVLRQ</sequence>
<feature type="region of interest" description="Disordered" evidence="15">
    <location>
        <begin position="1076"/>
        <end position="1099"/>
    </location>
</feature>
<dbReference type="Pfam" id="PF00533">
    <property type="entry name" value="BRCT"/>
    <property type="match status" value="4"/>
</dbReference>
<dbReference type="OrthoDB" id="251770at2759"/>
<keyword evidence="5" id="KW-0158">Chromosome</keyword>
<feature type="domain" description="BRCT" evidence="16">
    <location>
        <begin position="113"/>
        <end position="184"/>
    </location>
</feature>
<dbReference type="Pfam" id="PF12738">
    <property type="entry name" value="PTCB-BRCT"/>
    <property type="match status" value="1"/>
</dbReference>
<dbReference type="eggNOG" id="KOG1929">
    <property type="taxonomic scope" value="Eukaryota"/>
</dbReference>
<dbReference type="PANTHER" id="PTHR13561">
    <property type="entry name" value="DNA REPLICATION REGULATOR DPB11-RELATED"/>
    <property type="match status" value="1"/>
</dbReference>
<evidence type="ECO:0000256" key="13">
    <source>
        <dbReference type="ARBA" id="ARBA00023242"/>
    </source>
</evidence>
<keyword evidence="10" id="KW-0238">DNA-binding</keyword>
<feature type="region of interest" description="Disordered" evidence="15">
    <location>
        <begin position="541"/>
        <end position="565"/>
    </location>
</feature>
<dbReference type="HOGENOM" id="CLU_004165_0_0_1"/>
<dbReference type="SUPFAM" id="SSF52113">
    <property type="entry name" value="BRCT domain"/>
    <property type="match status" value="5"/>
</dbReference>
<dbReference type="CDD" id="cd17731">
    <property type="entry name" value="BRCT_TopBP1_rpt2_like"/>
    <property type="match status" value="1"/>
</dbReference>
<proteinExistence type="inferred from homology"/>
<feature type="compositionally biased region" description="Low complexity" evidence="15">
    <location>
        <begin position="823"/>
        <end position="835"/>
    </location>
</feature>
<evidence type="ECO:0000256" key="12">
    <source>
        <dbReference type="ARBA" id="ARBA00023212"/>
    </source>
</evidence>
<feature type="domain" description="BRCT" evidence="16">
    <location>
        <begin position="720"/>
        <end position="809"/>
    </location>
</feature>
<evidence type="ECO:0000256" key="6">
    <source>
        <dbReference type="ARBA" id="ARBA00022490"/>
    </source>
</evidence>
<dbReference type="FunFam" id="3.40.50.10190:FF:000010">
    <property type="entry name" value="DNA topoisomerase II binding protein 1"/>
    <property type="match status" value="1"/>
</dbReference>
<evidence type="ECO:0000256" key="14">
    <source>
        <dbReference type="ARBA" id="ARBA00061360"/>
    </source>
</evidence>
<feature type="compositionally biased region" description="Polar residues" evidence="15">
    <location>
        <begin position="836"/>
        <end position="848"/>
    </location>
</feature>
<name>B4L4G2_DROMO</name>
<feature type="region of interest" description="Disordered" evidence="15">
    <location>
        <begin position="818"/>
        <end position="916"/>
    </location>
</feature>
<evidence type="ECO:0000256" key="5">
    <source>
        <dbReference type="ARBA" id="ARBA00022454"/>
    </source>
</evidence>
<dbReference type="GO" id="GO:0006270">
    <property type="term" value="P:DNA replication initiation"/>
    <property type="evidence" value="ECO:0007669"/>
    <property type="project" value="TreeGrafter"/>
</dbReference>
<evidence type="ECO:0000256" key="10">
    <source>
        <dbReference type="ARBA" id="ARBA00023125"/>
    </source>
</evidence>
<feature type="domain" description="BRCT" evidence="16">
    <location>
        <begin position="210"/>
        <end position="301"/>
    </location>
</feature>
<keyword evidence="7" id="KW-0597">Phosphoprotein</keyword>
<dbReference type="InterPro" id="IPR001357">
    <property type="entry name" value="BRCT_dom"/>
</dbReference>
<dbReference type="CDD" id="cd00027">
    <property type="entry name" value="BRCT"/>
    <property type="match status" value="1"/>
</dbReference>
<reference evidence="17 18" key="1">
    <citation type="journal article" date="2007" name="Nature">
        <title>Evolution of genes and genomes on the Drosophila phylogeny.</title>
        <authorList>
            <consortium name="Drosophila 12 Genomes Consortium"/>
            <person name="Clark A.G."/>
            <person name="Eisen M.B."/>
            <person name="Smith D.R."/>
            <person name="Bergman C.M."/>
            <person name="Oliver B."/>
            <person name="Markow T.A."/>
            <person name="Kaufman T.C."/>
            <person name="Kellis M."/>
            <person name="Gelbart W."/>
            <person name="Iyer V.N."/>
            <person name="Pollard D.A."/>
            <person name="Sackton T.B."/>
            <person name="Larracuente A.M."/>
            <person name="Singh N.D."/>
            <person name="Abad J.P."/>
            <person name="Abt D.N."/>
            <person name="Adryan B."/>
            <person name="Aguade M."/>
            <person name="Akashi H."/>
            <person name="Anderson W.W."/>
            <person name="Aquadro C.F."/>
            <person name="Ardell D.H."/>
            <person name="Arguello R."/>
            <person name="Artieri C.G."/>
            <person name="Barbash D.A."/>
            <person name="Barker D."/>
            <person name="Barsanti P."/>
            <person name="Batterham P."/>
            <person name="Batzoglou S."/>
            <person name="Begun D."/>
            <person name="Bhutkar A."/>
            <person name="Blanco E."/>
            <person name="Bosak S.A."/>
            <person name="Bradley R.K."/>
            <person name="Brand A.D."/>
            <person name="Brent M.R."/>
            <person name="Brooks A.N."/>
            <person name="Brown R.H."/>
            <person name="Butlin R.K."/>
            <person name="Caggese C."/>
            <person name="Calvi B.R."/>
            <person name="Bernardo de Carvalho A."/>
            <person name="Caspi A."/>
            <person name="Castrezana S."/>
            <person name="Celniker S.E."/>
            <person name="Chang J.L."/>
            <person name="Chapple C."/>
            <person name="Chatterji S."/>
            <person name="Chinwalla A."/>
            <person name="Civetta A."/>
            <person name="Clifton S.W."/>
            <person name="Comeron J.M."/>
            <person name="Costello J.C."/>
            <person name="Coyne J.A."/>
            <person name="Daub J."/>
            <person name="David R.G."/>
            <person name="Delcher A.L."/>
            <person name="Delehaunty K."/>
            <person name="Do C.B."/>
            <person name="Ebling H."/>
            <person name="Edwards K."/>
            <person name="Eickbush T."/>
            <person name="Evans J.D."/>
            <person name="Filipski A."/>
            <person name="Findeiss S."/>
            <person name="Freyhult E."/>
            <person name="Fulton L."/>
            <person name="Fulton R."/>
            <person name="Garcia A.C."/>
            <person name="Gardiner A."/>
            <person name="Garfield D.A."/>
            <person name="Garvin B.E."/>
            <person name="Gibson G."/>
            <person name="Gilbert D."/>
            <person name="Gnerre S."/>
            <person name="Godfrey J."/>
            <person name="Good R."/>
            <person name="Gotea V."/>
            <person name="Gravely B."/>
            <person name="Greenberg A.J."/>
            <person name="Griffiths-Jones S."/>
            <person name="Gross S."/>
            <person name="Guigo R."/>
            <person name="Gustafson E.A."/>
            <person name="Haerty W."/>
            <person name="Hahn M.W."/>
            <person name="Halligan D.L."/>
            <person name="Halpern A.L."/>
            <person name="Halter G.M."/>
            <person name="Han M.V."/>
            <person name="Heger A."/>
            <person name="Hillier L."/>
            <person name="Hinrichs A.S."/>
            <person name="Holmes I."/>
            <person name="Hoskins R.A."/>
            <person name="Hubisz M.J."/>
            <person name="Hultmark D."/>
            <person name="Huntley M.A."/>
            <person name="Jaffe D.B."/>
            <person name="Jagadeeshan S."/>
            <person name="Jeck W.R."/>
            <person name="Johnson J."/>
            <person name="Jones C.D."/>
            <person name="Jordan W.C."/>
            <person name="Karpen G.H."/>
            <person name="Kataoka E."/>
            <person name="Keightley P.D."/>
            <person name="Kheradpour P."/>
            <person name="Kirkness E.F."/>
            <person name="Koerich L.B."/>
            <person name="Kristiansen K."/>
            <person name="Kudrna D."/>
            <person name="Kulathinal R.J."/>
            <person name="Kumar S."/>
            <person name="Kwok R."/>
            <person name="Lander E."/>
            <person name="Langley C.H."/>
            <person name="Lapoint R."/>
            <person name="Lazzaro B.P."/>
            <person name="Lee S.J."/>
            <person name="Levesque L."/>
            <person name="Li R."/>
            <person name="Lin C.F."/>
            <person name="Lin M.F."/>
            <person name="Lindblad-Toh K."/>
            <person name="Llopart A."/>
            <person name="Long M."/>
            <person name="Low L."/>
            <person name="Lozovsky E."/>
            <person name="Lu J."/>
            <person name="Luo M."/>
            <person name="Machado C.A."/>
            <person name="Makalowski W."/>
            <person name="Marzo M."/>
            <person name="Matsuda M."/>
            <person name="Matzkin L."/>
            <person name="McAllister B."/>
            <person name="McBride C.S."/>
            <person name="McKernan B."/>
            <person name="McKernan K."/>
            <person name="Mendez-Lago M."/>
            <person name="Minx P."/>
            <person name="Mollenhauer M.U."/>
            <person name="Montooth K."/>
            <person name="Mount S.M."/>
            <person name="Mu X."/>
            <person name="Myers E."/>
            <person name="Negre B."/>
            <person name="Newfeld S."/>
            <person name="Nielsen R."/>
            <person name="Noor M.A."/>
            <person name="O'Grady P."/>
            <person name="Pachter L."/>
            <person name="Papaceit M."/>
            <person name="Parisi M.J."/>
            <person name="Parisi M."/>
            <person name="Parts L."/>
            <person name="Pedersen J.S."/>
            <person name="Pesole G."/>
            <person name="Phillippy A.M."/>
            <person name="Ponting C.P."/>
            <person name="Pop M."/>
            <person name="Porcelli D."/>
            <person name="Powell J.R."/>
            <person name="Prohaska S."/>
            <person name="Pruitt K."/>
            <person name="Puig M."/>
            <person name="Quesneville H."/>
            <person name="Ram K.R."/>
            <person name="Rand D."/>
            <person name="Rasmussen M.D."/>
            <person name="Reed L.K."/>
            <person name="Reenan R."/>
            <person name="Reily A."/>
            <person name="Remington K.A."/>
            <person name="Rieger T.T."/>
            <person name="Ritchie M.G."/>
            <person name="Robin C."/>
            <person name="Rogers Y.H."/>
            <person name="Rohde C."/>
            <person name="Rozas J."/>
            <person name="Rubenfield M.J."/>
            <person name="Ruiz A."/>
            <person name="Russo S."/>
            <person name="Salzberg S.L."/>
            <person name="Sanchez-Gracia A."/>
            <person name="Saranga D.J."/>
            <person name="Sato H."/>
            <person name="Schaeffer S.W."/>
            <person name="Schatz M.C."/>
            <person name="Schlenke T."/>
            <person name="Schwartz R."/>
            <person name="Segarra C."/>
            <person name="Singh R.S."/>
            <person name="Sirot L."/>
            <person name="Sirota M."/>
            <person name="Sisneros N.B."/>
            <person name="Smith C.D."/>
            <person name="Smith T.F."/>
            <person name="Spieth J."/>
            <person name="Stage D.E."/>
            <person name="Stark A."/>
            <person name="Stephan W."/>
            <person name="Strausberg R.L."/>
            <person name="Strempel S."/>
            <person name="Sturgill D."/>
            <person name="Sutton G."/>
            <person name="Sutton G.G."/>
            <person name="Tao W."/>
            <person name="Teichmann S."/>
            <person name="Tobari Y.N."/>
            <person name="Tomimura Y."/>
            <person name="Tsolas J.M."/>
            <person name="Valente V.L."/>
            <person name="Venter E."/>
            <person name="Venter J.C."/>
            <person name="Vicario S."/>
            <person name="Vieira F.G."/>
            <person name="Vilella A.J."/>
            <person name="Villasante A."/>
            <person name="Walenz B."/>
            <person name="Wang J."/>
            <person name="Wasserman M."/>
            <person name="Watts T."/>
            <person name="Wilson D."/>
            <person name="Wilson R.K."/>
            <person name="Wing R.A."/>
            <person name="Wolfner M.F."/>
            <person name="Wong A."/>
            <person name="Wong G.K."/>
            <person name="Wu C.I."/>
            <person name="Wu G."/>
            <person name="Yamamoto D."/>
            <person name="Yang H.P."/>
            <person name="Yang S.P."/>
            <person name="Yorke J.A."/>
            <person name="Yoshida K."/>
            <person name="Zdobnov E."/>
            <person name="Zhang P."/>
            <person name="Zhang Y."/>
            <person name="Zimin A.V."/>
            <person name="Baldwin J."/>
            <person name="Abdouelleil A."/>
            <person name="Abdulkadir J."/>
            <person name="Abebe A."/>
            <person name="Abera B."/>
            <person name="Abreu J."/>
            <person name="Acer S.C."/>
            <person name="Aftuck L."/>
            <person name="Alexander A."/>
            <person name="An P."/>
            <person name="Anderson E."/>
            <person name="Anderson S."/>
            <person name="Arachi H."/>
            <person name="Azer M."/>
            <person name="Bachantsang P."/>
            <person name="Barry A."/>
            <person name="Bayul T."/>
            <person name="Berlin A."/>
            <person name="Bessette D."/>
            <person name="Bloom T."/>
            <person name="Blye J."/>
            <person name="Boguslavskiy L."/>
            <person name="Bonnet C."/>
            <person name="Boukhgalter B."/>
            <person name="Bourzgui I."/>
            <person name="Brown A."/>
            <person name="Cahill P."/>
            <person name="Channer S."/>
            <person name="Cheshatsang Y."/>
            <person name="Chuda L."/>
            <person name="Citroen M."/>
            <person name="Collymore A."/>
            <person name="Cooke P."/>
            <person name="Costello M."/>
            <person name="D'Aco K."/>
            <person name="Daza R."/>
            <person name="De Haan G."/>
            <person name="DeGray S."/>
            <person name="DeMaso C."/>
            <person name="Dhargay N."/>
            <person name="Dooley K."/>
            <person name="Dooley E."/>
            <person name="Doricent M."/>
            <person name="Dorje P."/>
            <person name="Dorjee K."/>
            <person name="Dupes A."/>
            <person name="Elong R."/>
            <person name="Falk J."/>
            <person name="Farina A."/>
            <person name="Faro S."/>
            <person name="Ferguson D."/>
            <person name="Fisher S."/>
            <person name="Foley C.D."/>
            <person name="Franke A."/>
            <person name="Friedrich D."/>
            <person name="Gadbois L."/>
            <person name="Gearin G."/>
            <person name="Gearin C.R."/>
            <person name="Giannoukos G."/>
            <person name="Goode T."/>
            <person name="Graham J."/>
            <person name="Grandbois E."/>
            <person name="Grewal S."/>
            <person name="Gyaltsen K."/>
            <person name="Hafez N."/>
            <person name="Hagos B."/>
            <person name="Hall J."/>
            <person name="Henson C."/>
            <person name="Hollinger A."/>
            <person name="Honan T."/>
            <person name="Huard M.D."/>
            <person name="Hughes L."/>
            <person name="Hurhula B."/>
            <person name="Husby M.E."/>
            <person name="Kamat A."/>
            <person name="Kanga B."/>
            <person name="Kashin S."/>
            <person name="Khazanovich D."/>
            <person name="Kisner P."/>
            <person name="Lance K."/>
            <person name="Lara M."/>
            <person name="Lee W."/>
            <person name="Lennon N."/>
            <person name="Letendre F."/>
            <person name="LeVine R."/>
            <person name="Lipovsky A."/>
            <person name="Liu X."/>
            <person name="Liu J."/>
            <person name="Liu S."/>
            <person name="Lokyitsang T."/>
            <person name="Lokyitsang Y."/>
            <person name="Lubonja R."/>
            <person name="Lui A."/>
            <person name="MacDonald P."/>
            <person name="Magnisalis V."/>
            <person name="Maru K."/>
            <person name="Matthews C."/>
            <person name="McCusker W."/>
            <person name="McDonough S."/>
            <person name="Mehta T."/>
            <person name="Meldrim J."/>
            <person name="Meneus L."/>
            <person name="Mihai O."/>
            <person name="Mihalev A."/>
            <person name="Mihova T."/>
            <person name="Mittelman R."/>
            <person name="Mlenga V."/>
            <person name="Montmayeur A."/>
            <person name="Mulrain L."/>
            <person name="Navidi A."/>
            <person name="Naylor J."/>
            <person name="Negash T."/>
            <person name="Nguyen T."/>
            <person name="Nguyen N."/>
            <person name="Nicol R."/>
            <person name="Norbu C."/>
            <person name="Norbu N."/>
            <person name="Novod N."/>
            <person name="O'Neill B."/>
            <person name="Osman S."/>
            <person name="Markiewicz E."/>
            <person name="Oyono O.L."/>
            <person name="Patti C."/>
            <person name="Phunkhang P."/>
            <person name="Pierre F."/>
            <person name="Priest M."/>
            <person name="Raghuraman S."/>
            <person name="Rege F."/>
            <person name="Reyes R."/>
            <person name="Rise C."/>
            <person name="Rogov P."/>
            <person name="Ross K."/>
            <person name="Ryan E."/>
            <person name="Settipalli S."/>
            <person name="Shea T."/>
            <person name="Sherpa N."/>
            <person name="Shi L."/>
            <person name="Shih D."/>
            <person name="Sparrow T."/>
            <person name="Spaulding J."/>
            <person name="Stalker J."/>
            <person name="Stange-Thomann N."/>
            <person name="Stavropoulos S."/>
            <person name="Stone C."/>
            <person name="Strader C."/>
            <person name="Tesfaye S."/>
            <person name="Thomson T."/>
            <person name="Thoulutsang Y."/>
            <person name="Thoulutsang D."/>
            <person name="Topham K."/>
            <person name="Topping I."/>
            <person name="Tsamla T."/>
            <person name="Vassiliev H."/>
            <person name="Vo A."/>
            <person name="Wangchuk T."/>
            <person name="Wangdi T."/>
            <person name="Weiand M."/>
            <person name="Wilkinson J."/>
            <person name="Wilson A."/>
            <person name="Yadav S."/>
            <person name="Young G."/>
            <person name="Yu Q."/>
            <person name="Zembek L."/>
            <person name="Zhong D."/>
            <person name="Zimmer A."/>
            <person name="Zwirko Z."/>
            <person name="Jaffe D.B."/>
            <person name="Alvarez P."/>
            <person name="Brockman W."/>
            <person name="Butler J."/>
            <person name="Chin C."/>
            <person name="Gnerre S."/>
            <person name="Grabherr M."/>
            <person name="Kleber M."/>
            <person name="Mauceli E."/>
            <person name="MacCallum I."/>
        </authorList>
    </citation>
    <scope>NUCLEOTIDE SEQUENCE [LARGE SCALE GENOMIC DNA]</scope>
    <source>
        <strain evidence="18">Tucson 15081-1352.22</strain>
    </source>
</reference>
<feature type="region of interest" description="Disordered" evidence="15">
    <location>
        <begin position="301"/>
        <end position="332"/>
    </location>
</feature>
<dbReference type="FunFam" id="3.40.50.10190:FF:000018">
    <property type="entry name" value="DNA topoisomerase 2-binding protein 1"/>
    <property type="match status" value="1"/>
</dbReference>
<evidence type="ECO:0000256" key="2">
    <source>
        <dbReference type="ARBA" id="ARBA00004286"/>
    </source>
</evidence>
<comment type="similarity">
    <text evidence="14">Belongs to the TOPBP1 family.</text>
</comment>
<dbReference type="Proteomes" id="UP000009192">
    <property type="component" value="Unassembled WGS sequence"/>
</dbReference>
<dbReference type="EMBL" id="CH933810">
    <property type="protein sequence ID" value="EDW07440.1"/>
    <property type="molecule type" value="Genomic_DNA"/>
</dbReference>
<keyword evidence="6" id="KW-0963">Cytoplasm</keyword>
<dbReference type="InterPro" id="IPR049396">
    <property type="entry name" value="ECT2_BRCT0"/>
</dbReference>
<dbReference type="KEGG" id="dmo:Dmoj_GI15752"/>
<keyword evidence="9" id="KW-0227">DNA damage</keyword>
<evidence type="ECO:0000259" key="16">
    <source>
        <dbReference type="PROSITE" id="PS50172"/>
    </source>
</evidence>
<dbReference type="CDD" id="cd17738">
    <property type="entry name" value="BRCT_TopBP1_rpt7"/>
    <property type="match status" value="1"/>
</dbReference>
<keyword evidence="13" id="KW-0539">Nucleus</keyword>
<dbReference type="GO" id="GO:0007095">
    <property type="term" value="P:mitotic G2 DNA damage checkpoint signaling"/>
    <property type="evidence" value="ECO:0007669"/>
    <property type="project" value="TreeGrafter"/>
</dbReference>
<dbReference type="GO" id="GO:0003677">
    <property type="term" value="F:DNA binding"/>
    <property type="evidence" value="ECO:0007669"/>
    <property type="project" value="UniProtKB-KW"/>
</dbReference>
<dbReference type="PANTHER" id="PTHR13561:SF20">
    <property type="entry name" value="DNA TOPOISOMERASE 2-BINDING PROTEIN 1"/>
    <property type="match status" value="1"/>
</dbReference>
<organism evidence="17 18">
    <name type="scientific">Drosophila mojavensis</name>
    <name type="common">Fruit fly</name>
    <dbReference type="NCBI Taxonomy" id="7230"/>
    <lineage>
        <taxon>Eukaryota</taxon>
        <taxon>Metazoa</taxon>
        <taxon>Ecdysozoa</taxon>
        <taxon>Arthropoda</taxon>
        <taxon>Hexapoda</taxon>
        <taxon>Insecta</taxon>
        <taxon>Pterygota</taxon>
        <taxon>Neoptera</taxon>
        <taxon>Endopterygota</taxon>
        <taxon>Diptera</taxon>
        <taxon>Brachycera</taxon>
        <taxon>Muscomorpha</taxon>
        <taxon>Ephydroidea</taxon>
        <taxon>Drosophilidae</taxon>
        <taxon>Drosophila</taxon>
    </lineage>
</organism>
<dbReference type="GO" id="GO:0000922">
    <property type="term" value="C:spindle pole"/>
    <property type="evidence" value="ECO:0007669"/>
    <property type="project" value="UniProtKB-SubCell"/>
</dbReference>
<protein>
    <recommendedName>
        <fullName evidence="16">BRCT domain-containing protein</fullName>
    </recommendedName>
</protein>
<evidence type="ECO:0000256" key="3">
    <source>
        <dbReference type="ARBA" id="ARBA00004300"/>
    </source>
</evidence>
<dbReference type="GO" id="GO:0005813">
    <property type="term" value="C:centrosome"/>
    <property type="evidence" value="ECO:0007669"/>
    <property type="project" value="UniProtKB-SubCell"/>
</dbReference>
<dbReference type="OMA" id="ACTHLLC"/>
<comment type="subcellular location">
    <subcellularLocation>
        <location evidence="2">Chromosome</location>
    </subcellularLocation>
    <subcellularLocation>
        <location evidence="3">Cytoplasm</location>
        <location evidence="3">Cytoskeleton</location>
        <location evidence="3">Microtubule organizing center</location>
        <location evidence="3">Centrosome</location>
    </subcellularLocation>
    <subcellularLocation>
        <location evidence="4">Cytoplasm</location>
        <location evidence="4">Cytoskeleton</location>
        <location evidence="4">Spindle pole</location>
    </subcellularLocation>
    <subcellularLocation>
        <location evidence="1">Nucleus</location>
    </subcellularLocation>
</comment>
<dbReference type="Gene3D" id="3.40.50.10190">
    <property type="entry name" value="BRCT domain"/>
    <property type="match status" value="8"/>
</dbReference>
<dbReference type="InterPro" id="IPR059215">
    <property type="entry name" value="BRCT2_TopBP1-like"/>
</dbReference>
<accession>B4L4G2</accession>
<dbReference type="SMART" id="SM00292">
    <property type="entry name" value="BRCT"/>
    <property type="match status" value="6"/>
</dbReference>
<gene>
    <name evidence="17" type="primary">Dmoj\GI15752</name>
    <name evidence="17" type="ORF">Dmoj_GI15752</name>
</gene>
<feature type="compositionally biased region" description="Low complexity" evidence="15">
    <location>
        <begin position="900"/>
        <end position="912"/>
    </location>
</feature>
<dbReference type="PhylomeDB" id="B4L4G2"/>
<evidence type="ECO:0000256" key="7">
    <source>
        <dbReference type="ARBA" id="ARBA00022553"/>
    </source>
</evidence>
<dbReference type="PROSITE" id="PS50172">
    <property type="entry name" value="BRCT"/>
    <property type="match status" value="4"/>
</dbReference>
<dbReference type="FunFam" id="3.40.50.10190:FF:000020">
    <property type="entry name" value="DNA topoisomerase II binding protein 1"/>
    <property type="match status" value="1"/>
</dbReference>
<keyword evidence="11" id="KW-0234">DNA repair</keyword>
<feature type="domain" description="BRCT" evidence="16">
    <location>
        <begin position="414"/>
        <end position="506"/>
    </location>
</feature>
<dbReference type="Pfam" id="PF21243">
    <property type="entry name" value="ECT2_BRCT0"/>
    <property type="match status" value="1"/>
</dbReference>
<evidence type="ECO:0000256" key="4">
    <source>
        <dbReference type="ARBA" id="ARBA00004647"/>
    </source>
</evidence>
<evidence type="ECO:0000256" key="8">
    <source>
        <dbReference type="ARBA" id="ARBA00022737"/>
    </source>
</evidence>
<evidence type="ECO:0000256" key="15">
    <source>
        <dbReference type="SAM" id="MobiDB-lite"/>
    </source>
</evidence>
<dbReference type="InParanoid" id="B4L4G2"/>